<gene>
    <name evidence="1" type="ORF">BCR34DRAFT_388959</name>
</gene>
<proteinExistence type="predicted"/>
<dbReference type="EMBL" id="MCFA01000095">
    <property type="protein sequence ID" value="ORY08803.1"/>
    <property type="molecule type" value="Genomic_DNA"/>
</dbReference>
<dbReference type="OrthoDB" id="62952at2759"/>
<dbReference type="PANTHER" id="PTHR42085">
    <property type="entry name" value="F-BOX DOMAIN-CONTAINING PROTEIN"/>
    <property type="match status" value="1"/>
</dbReference>
<sequence>MTGTPTLLSPFVVAVDPGKSSMEQVSFSDPAAIASPLLRLPAELRNRVYDFYFCHDPTTPTPPVSRSPLALSLTCRQFCRETHSLAFSSATFPISQWRERDISAKLSRVRPAYRFSIKRLEITVGIYDFLGHPHSLHGIKLSDAGLRGIEDLHITFTGEPQSEEREVYILSNLENLLWATVAKCNNERLSKVRIVHSGTFRWYTINELCVHMGRRLPLRGPSHGNWETLSDPDQGRFRLVKRDDGGAEIRNVLVLMGQTGREAERYQAIKEDLLHYHRASRILEQPSRQLNFYRALYEFRLTSV</sequence>
<dbReference type="AlphaFoldDB" id="A0A1Y1ZEU9"/>
<name>A0A1Y1ZEU9_9PLEO</name>
<keyword evidence="2" id="KW-1185">Reference proteome</keyword>
<dbReference type="InterPro" id="IPR038883">
    <property type="entry name" value="AN11006-like"/>
</dbReference>
<protein>
    <submittedName>
        <fullName evidence="1">Uncharacterized protein</fullName>
    </submittedName>
</protein>
<accession>A0A1Y1ZEU9</accession>
<reference evidence="1 2" key="1">
    <citation type="submission" date="2016-07" db="EMBL/GenBank/DDBJ databases">
        <title>Pervasive Adenine N6-methylation of Active Genes in Fungi.</title>
        <authorList>
            <consortium name="DOE Joint Genome Institute"/>
            <person name="Mondo S.J."/>
            <person name="Dannebaum R.O."/>
            <person name="Kuo R.C."/>
            <person name="Labutti K."/>
            <person name="Haridas S."/>
            <person name="Kuo A."/>
            <person name="Salamov A."/>
            <person name="Ahrendt S.R."/>
            <person name="Lipzen A."/>
            <person name="Sullivan W."/>
            <person name="Andreopoulos W.B."/>
            <person name="Clum A."/>
            <person name="Lindquist E."/>
            <person name="Daum C."/>
            <person name="Ramamoorthy G.K."/>
            <person name="Gryganskyi A."/>
            <person name="Culley D."/>
            <person name="Magnuson J.K."/>
            <person name="James T.Y."/>
            <person name="O'Malley M.A."/>
            <person name="Stajich J.E."/>
            <person name="Spatafora J.W."/>
            <person name="Visel A."/>
            <person name="Grigoriev I.V."/>
        </authorList>
    </citation>
    <scope>NUCLEOTIDE SEQUENCE [LARGE SCALE GENOMIC DNA]</scope>
    <source>
        <strain evidence="1 2">CBS 115471</strain>
    </source>
</reference>
<dbReference type="PANTHER" id="PTHR42085:SF1">
    <property type="entry name" value="F-BOX DOMAIN-CONTAINING PROTEIN"/>
    <property type="match status" value="1"/>
</dbReference>
<organism evidence="1 2">
    <name type="scientific">Clohesyomyces aquaticus</name>
    <dbReference type="NCBI Taxonomy" id="1231657"/>
    <lineage>
        <taxon>Eukaryota</taxon>
        <taxon>Fungi</taxon>
        <taxon>Dikarya</taxon>
        <taxon>Ascomycota</taxon>
        <taxon>Pezizomycotina</taxon>
        <taxon>Dothideomycetes</taxon>
        <taxon>Pleosporomycetidae</taxon>
        <taxon>Pleosporales</taxon>
        <taxon>Lindgomycetaceae</taxon>
        <taxon>Clohesyomyces</taxon>
    </lineage>
</organism>
<comment type="caution">
    <text evidence="1">The sequence shown here is derived from an EMBL/GenBank/DDBJ whole genome shotgun (WGS) entry which is preliminary data.</text>
</comment>
<evidence type="ECO:0000313" key="2">
    <source>
        <dbReference type="Proteomes" id="UP000193144"/>
    </source>
</evidence>
<dbReference type="Proteomes" id="UP000193144">
    <property type="component" value="Unassembled WGS sequence"/>
</dbReference>
<evidence type="ECO:0000313" key="1">
    <source>
        <dbReference type="EMBL" id="ORY08803.1"/>
    </source>
</evidence>